<protein>
    <submittedName>
        <fullName evidence="1">Uncharacterized protein</fullName>
    </submittedName>
</protein>
<proteinExistence type="predicted"/>
<dbReference type="AlphaFoldDB" id="A0A2S3VNC6"/>
<name>A0A2S3VNC6_9PSED</name>
<keyword evidence="2" id="KW-1185">Reference proteome</keyword>
<reference evidence="2" key="1">
    <citation type="submission" date="2017-02" db="EMBL/GenBank/DDBJ databases">
        <authorList>
            <person name="Furmanczyk E.M."/>
        </authorList>
    </citation>
    <scope>NUCLEOTIDE SEQUENCE [LARGE SCALE GENOMIC DNA]</scope>
    <source>
        <strain evidence="2">AP3_22</strain>
    </source>
</reference>
<dbReference type="RefSeq" id="WP_103396038.1">
    <property type="nucleotide sequence ID" value="NZ_MUJK01000005.1"/>
</dbReference>
<gene>
    <name evidence="1" type="ORF">B0D71_18105</name>
</gene>
<dbReference type="OrthoDB" id="6168720at2"/>
<comment type="caution">
    <text evidence="1">The sequence shown here is derived from an EMBL/GenBank/DDBJ whole genome shotgun (WGS) entry which is preliminary data.</text>
</comment>
<organism evidence="1 2">
    <name type="scientific">Pseudomonas laurylsulfativorans</name>
    <dbReference type="NCBI Taxonomy" id="1943631"/>
    <lineage>
        <taxon>Bacteria</taxon>
        <taxon>Pseudomonadati</taxon>
        <taxon>Pseudomonadota</taxon>
        <taxon>Gammaproteobacteria</taxon>
        <taxon>Pseudomonadales</taxon>
        <taxon>Pseudomonadaceae</taxon>
        <taxon>Pseudomonas</taxon>
    </lineage>
</organism>
<sequence>MKIIERIEVDAVTDIVCDICLCSTRVDGGGLQFAIVQAHWGYGAKHDGERYELHLCETCFFQTRGYLKRERRTQNLFNDEEGAFAGDDFGMIAKDDFFGDSK</sequence>
<dbReference type="EMBL" id="MUJK01000005">
    <property type="protein sequence ID" value="POF41149.1"/>
    <property type="molecule type" value="Genomic_DNA"/>
</dbReference>
<accession>A0A2S3VNC6</accession>
<evidence type="ECO:0000313" key="1">
    <source>
        <dbReference type="EMBL" id="POF41149.1"/>
    </source>
</evidence>
<dbReference type="Proteomes" id="UP000237440">
    <property type="component" value="Unassembled WGS sequence"/>
</dbReference>
<evidence type="ECO:0000313" key="2">
    <source>
        <dbReference type="Proteomes" id="UP000237440"/>
    </source>
</evidence>